<evidence type="ECO:0000256" key="3">
    <source>
        <dbReference type="ARBA" id="ARBA00022692"/>
    </source>
</evidence>
<keyword evidence="4 6" id="KW-1133">Transmembrane helix</keyword>
<evidence type="ECO:0000256" key="5">
    <source>
        <dbReference type="ARBA" id="ARBA00023136"/>
    </source>
</evidence>
<keyword evidence="5 6" id="KW-0472">Membrane</keyword>
<feature type="transmembrane region" description="Helical" evidence="6">
    <location>
        <begin position="380"/>
        <end position="401"/>
    </location>
</feature>
<evidence type="ECO:0000256" key="2">
    <source>
        <dbReference type="ARBA" id="ARBA00022475"/>
    </source>
</evidence>
<evidence type="ECO:0000256" key="4">
    <source>
        <dbReference type="ARBA" id="ARBA00022989"/>
    </source>
</evidence>
<evidence type="ECO:0000313" key="8">
    <source>
        <dbReference type="Proteomes" id="UP001595789"/>
    </source>
</evidence>
<accession>A0ABV8P5K3</accession>
<feature type="transmembrane region" description="Helical" evidence="6">
    <location>
        <begin position="344"/>
        <end position="368"/>
    </location>
</feature>
<comment type="subcellular location">
    <subcellularLocation>
        <location evidence="1">Cell membrane</location>
        <topology evidence="1">Multi-pass membrane protein</topology>
    </subcellularLocation>
</comment>
<dbReference type="Proteomes" id="UP001595789">
    <property type="component" value="Unassembled WGS sequence"/>
</dbReference>
<comment type="caution">
    <text evidence="7">The sequence shown here is derived from an EMBL/GenBank/DDBJ whole genome shotgun (WGS) entry which is preliminary data.</text>
</comment>
<dbReference type="PANTHER" id="PTHR30250:SF11">
    <property type="entry name" value="O-ANTIGEN TRANSPORTER-RELATED"/>
    <property type="match status" value="1"/>
</dbReference>
<feature type="transmembrane region" description="Helical" evidence="6">
    <location>
        <begin position="259"/>
        <end position="287"/>
    </location>
</feature>
<feature type="transmembrane region" description="Helical" evidence="6">
    <location>
        <begin position="432"/>
        <end position="453"/>
    </location>
</feature>
<feature type="transmembrane region" description="Helical" evidence="6">
    <location>
        <begin position="308"/>
        <end position="332"/>
    </location>
</feature>
<dbReference type="PANTHER" id="PTHR30250">
    <property type="entry name" value="PST FAMILY PREDICTED COLANIC ACID TRANSPORTER"/>
    <property type="match status" value="1"/>
</dbReference>
<reference evidence="8" key="1">
    <citation type="journal article" date="2019" name="Int. J. Syst. Evol. Microbiol.">
        <title>The Global Catalogue of Microorganisms (GCM) 10K type strain sequencing project: providing services to taxonomists for standard genome sequencing and annotation.</title>
        <authorList>
            <consortium name="The Broad Institute Genomics Platform"/>
            <consortium name="The Broad Institute Genome Sequencing Center for Infectious Disease"/>
            <person name="Wu L."/>
            <person name="Ma J."/>
        </authorList>
    </citation>
    <scope>NUCLEOTIDE SEQUENCE [LARGE SCALE GENOMIC DNA]</scope>
    <source>
        <strain evidence="8">CCM 8691</strain>
    </source>
</reference>
<evidence type="ECO:0000256" key="1">
    <source>
        <dbReference type="ARBA" id="ARBA00004651"/>
    </source>
</evidence>
<name>A0ABV8P5K3_9SPHI</name>
<keyword evidence="3 6" id="KW-0812">Transmembrane</keyword>
<dbReference type="RefSeq" id="WP_378981255.1">
    <property type="nucleotide sequence ID" value="NZ_JBHSBW010000004.1"/>
</dbReference>
<feature type="transmembrane region" description="Helical" evidence="6">
    <location>
        <begin position="153"/>
        <end position="174"/>
    </location>
</feature>
<feature type="transmembrane region" description="Helical" evidence="6">
    <location>
        <begin position="230"/>
        <end position="247"/>
    </location>
</feature>
<feature type="transmembrane region" description="Helical" evidence="6">
    <location>
        <begin position="407"/>
        <end position="425"/>
    </location>
</feature>
<feature type="transmembrane region" description="Helical" evidence="6">
    <location>
        <begin position="465"/>
        <end position="488"/>
    </location>
</feature>
<feature type="transmembrane region" description="Helical" evidence="6">
    <location>
        <begin position="35"/>
        <end position="58"/>
    </location>
</feature>
<evidence type="ECO:0000256" key="6">
    <source>
        <dbReference type="SAM" id="Phobius"/>
    </source>
</evidence>
<evidence type="ECO:0000313" key="7">
    <source>
        <dbReference type="EMBL" id="MFC4209935.1"/>
    </source>
</evidence>
<sequence length="511" mass="59235">MKQFLKIYFWQFISILFNFAAIFVVTPYLSSNQTIYGIYTLIVAAYMFLSYADFGFLGAGMKFASEYYAQKNLKEEIKIIGFTGFIFLVFVALYALGIFLLSFRPELIVKNLSNIEERSIASNLLLILAIFCPIFVMQRIVQIIFAVRLRDYIFQRIFIVANAIKILFALLFFSDKDYPIVGYFLFSQVCTLIAVLLGFYIAKKQFGYDYKLFFGSFKFSKVIYEKTKKLAFVSIFLTLCWVLYYELDPFVISRLLGAKYLAIFAIGFTLMEYFRSVFGIVFSPFIAKFNHFVGLKDYEGLHAFFNRVLILGLPLTVFPVLSISITIKYFIFTWVGNQYANSVSVAQVLVLSFLFSFLSSPTGILIMAYERSKLLYVTNALLPIVYWGGVFIAFKFIGLQAFADFKAVAFFAVAIVYLNIIVKLLNLKFWHFLWKLVSPAIVPILFILAITFFTKSYLSLEKDKINLLIYFIYNGFVICIAFVIYYFFSREYRKIINSILNPLLEKVFKNK</sequence>
<organism evidence="7 8">
    <name type="scientific">Pedobacter lithocola</name>
    <dbReference type="NCBI Taxonomy" id="1908239"/>
    <lineage>
        <taxon>Bacteria</taxon>
        <taxon>Pseudomonadati</taxon>
        <taxon>Bacteroidota</taxon>
        <taxon>Sphingobacteriia</taxon>
        <taxon>Sphingobacteriales</taxon>
        <taxon>Sphingobacteriaceae</taxon>
        <taxon>Pedobacter</taxon>
    </lineage>
</organism>
<feature type="transmembrane region" description="Helical" evidence="6">
    <location>
        <begin position="79"/>
        <end position="100"/>
    </location>
</feature>
<dbReference type="InterPro" id="IPR050833">
    <property type="entry name" value="Poly_Biosynth_Transport"/>
</dbReference>
<feature type="transmembrane region" description="Helical" evidence="6">
    <location>
        <begin position="120"/>
        <end position="141"/>
    </location>
</feature>
<feature type="transmembrane region" description="Helical" evidence="6">
    <location>
        <begin position="7"/>
        <end position="29"/>
    </location>
</feature>
<protein>
    <submittedName>
        <fullName evidence="7">Lipopolysaccharide biosynthesis protein</fullName>
    </submittedName>
</protein>
<keyword evidence="2" id="KW-1003">Cell membrane</keyword>
<proteinExistence type="predicted"/>
<feature type="transmembrane region" description="Helical" evidence="6">
    <location>
        <begin position="180"/>
        <end position="202"/>
    </location>
</feature>
<dbReference type="EMBL" id="JBHSBW010000004">
    <property type="protein sequence ID" value="MFC4209935.1"/>
    <property type="molecule type" value="Genomic_DNA"/>
</dbReference>
<keyword evidence="8" id="KW-1185">Reference proteome</keyword>
<gene>
    <name evidence="7" type="ORF">ACFOWA_02000</name>
</gene>